<evidence type="ECO:0000259" key="1">
    <source>
        <dbReference type="Pfam" id="PF03235"/>
    </source>
</evidence>
<reference evidence="2 3" key="1">
    <citation type="submission" date="2018-03" db="EMBL/GenBank/DDBJ databases">
        <title>Draft Genome Sequences of the Obligatory Marine Myxobacteria Enhygromyxa salina SWB005.</title>
        <authorList>
            <person name="Poehlein A."/>
            <person name="Moghaddam J.A."/>
            <person name="Harms H."/>
            <person name="Alanjari M."/>
            <person name="Koenig G.M."/>
            <person name="Daniel R."/>
            <person name="Schaeberle T.F."/>
        </authorList>
    </citation>
    <scope>NUCLEOTIDE SEQUENCE [LARGE SCALE GENOMIC DNA]</scope>
    <source>
        <strain evidence="2 3">SWB005</strain>
    </source>
</reference>
<feature type="domain" description="GmrSD restriction endonucleases N-terminal" evidence="1">
    <location>
        <begin position="16"/>
        <end position="206"/>
    </location>
</feature>
<dbReference type="Pfam" id="PF03235">
    <property type="entry name" value="GmrSD_N"/>
    <property type="match status" value="1"/>
</dbReference>
<keyword evidence="2" id="KW-0548">Nucleotidyltransferase</keyword>
<evidence type="ECO:0000313" key="3">
    <source>
        <dbReference type="Proteomes" id="UP000237968"/>
    </source>
</evidence>
<dbReference type="PANTHER" id="PTHR37292:SF2">
    <property type="entry name" value="DUF262 DOMAIN-CONTAINING PROTEIN"/>
    <property type="match status" value="1"/>
</dbReference>
<dbReference type="CDD" id="cd01646">
    <property type="entry name" value="RT_Bac_retron_I"/>
    <property type="match status" value="1"/>
</dbReference>
<gene>
    <name evidence="2" type="ORF">ENSA5_23060</name>
</gene>
<organism evidence="2 3">
    <name type="scientific">Enhygromyxa salina</name>
    <dbReference type="NCBI Taxonomy" id="215803"/>
    <lineage>
        <taxon>Bacteria</taxon>
        <taxon>Pseudomonadati</taxon>
        <taxon>Myxococcota</taxon>
        <taxon>Polyangia</taxon>
        <taxon>Nannocystales</taxon>
        <taxon>Nannocystaceae</taxon>
        <taxon>Enhygromyxa</taxon>
    </lineage>
</organism>
<dbReference type="OrthoDB" id="9798761at2"/>
<protein>
    <submittedName>
        <fullName evidence="2">Reverse transcriptase</fullName>
    </submittedName>
</protein>
<comment type="caution">
    <text evidence="2">The sequence shown here is derived from an EMBL/GenBank/DDBJ whole genome shotgun (WGS) entry which is preliminary data.</text>
</comment>
<dbReference type="InterPro" id="IPR004919">
    <property type="entry name" value="GmrSD_N"/>
</dbReference>
<proteinExistence type="predicted"/>
<dbReference type="PANTHER" id="PTHR37292">
    <property type="entry name" value="VNG6097C"/>
    <property type="match status" value="1"/>
</dbReference>
<keyword evidence="3" id="KW-1185">Reference proteome</keyword>
<evidence type="ECO:0000313" key="2">
    <source>
        <dbReference type="EMBL" id="PRQ02379.1"/>
    </source>
</evidence>
<dbReference type="Proteomes" id="UP000237968">
    <property type="component" value="Unassembled WGS sequence"/>
</dbReference>
<accession>A0A2S9YB99</accession>
<dbReference type="EMBL" id="PVNK01000119">
    <property type="protein sequence ID" value="PRQ02379.1"/>
    <property type="molecule type" value="Genomic_DNA"/>
</dbReference>
<dbReference type="AlphaFoldDB" id="A0A2S9YB99"/>
<keyword evidence="2" id="KW-0695">RNA-directed DNA polymerase</keyword>
<sequence length="714" mass="80942">MALSSRLPPEVRTVLVEDLLHELRTGRLRTPSFQRMFVWQREDVIALLDSMFKGYPIGSLIFWERSTERAMERLDAARSEQPARSDAWYVVDGQQRLRSITGALTANPRPPFDVAFDLDAEHFVKARPRDQSLLPLHLILDTAELLEHLRRLPEPRRRARIDAANRVARGLRDYRLPLTIVRGDKAQVEEVFRRLNERGIPLTWIDVQHAMRWRAEDAEAVSKTQVDQSLRHLRHDARRDPLPDPWSWKELAVLESDPALLDQHLRDSRVAPAIPLNVPKGLVGRRPAVVLHPLDRLTYQVLVDARAKTLHARLSTHVFGYHMDSRLRGPRQYVDKVSASRAWRTRQEGWGTEGYSCRTDIASFFASVSLEQIDELLASTDGYAGNSRLLSLLRGWRGRSSRGALPQRCLPSFVLANALLITADKTLDAIPNLQWARWVDDYALYGPELETILEGLRALEDALGELGLRLSAAKTHIGGPGTPVFTDLRLGAASDELKELRELTESEAATFTQLCTEVLAAPWAARVRDVNFLVTRLKRHPELLDRPGWVKAARWMPHAAEHIARLARYDERFRENLESELSEVLEGPWVGQTWAQAKLLGAWPAAPMQTVPRLRELLARALSEQPAMTPTLAHMLAAELPLSEFQELAARSSDWLSHRALWLCAGRAGATRAWLDEQLTRFEAHALLRAAWETRGPALFEDRTVSERGPTDQG</sequence>
<name>A0A2S9YB99_9BACT</name>
<keyword evidence="2" id="KW-0808">Transferase</keyword>
<dbReference type="GO" id="GO:0003964">
    <property type="term" value="F:RNA-directed DNA polymerase activity"/>
    <property type="evidence" value="ECO:0007669"/>
    <property type="project" value="UniProtKB-KW"/>
</dbReference>